<dbReference type="AlphaFoldDB" id="A0A7D3XUE1"/>
<organism evidence="2 3">
    <name type="scientific">Tenuifilum thalassicum</name>
    <dbReference type="NCBI Taxonomy" id="2590900"/>
    <lineage>
        <taxon>Bacteria</taxon>
        <taxon>Pseudomonadati</taxon>
        <taxon>Bacteroidota</taxon>
        <taxon>Bacteroidia</taxon>
        <taxon>Bacteroidales</taxon>
        <taxon>Tenuifilaceae</taxon>
        <taxon>Tenuifilum</taxon>
    </lineage>
</organism>
<dbReference type="Gene3D" id="2.40.160.60">
    <property type="entry name" value="Outer membrane protein transport protein (OMPP1/FadL/TodX)"/>
    <property type="match status" value="1"/>
</dbReference>
<evidence type="ECO:0000259" key="1">
    <source>
        <dbReference type="Pfam" id="PF19572"/>
    </source>
</evidence>
<dbReference type="InterPro" id="IPR047799">
    <property type="entry name" value="T9SS_OM_PorV"/>
</dbReference>
<dbReference type="KEGG" id="ttz:FHG85_04140"/>
<sequence>MLKKIFGISLLFLLGFQPIIKAQFDSTLSLTGGLNALRIAVPFLTIAPDSRSAAMGDAGVASIPDVNSQHWNPAKFPFVEGKKWGVGFSYTPWLRNLVNDINLTHLTGFYQIDKLQTISGSLLYFSMGEITFRDNNNTYIQAFNPNEFAIDFGYSRKFSDYISGAMVFRYIRSDLTGNFTTTGTGAGKPGTSFAADLAVYYQHPISLSGKNGQMALGANISNIGTKLSYNEDPQKEFIPINMRVGGRISLDIDQYNSFSFLLDLNKLLVPTPPIYNTNGDIVKGMDPNVSVVQGMIQSFYDAPGGLSEELDEIYIATGIEYWYAKQFAIRAGYFHESQNKGNRKYITLGAGLRYNIFNIDFSYLIATGGFNSPMANTLRFSIAVEFSSSNKRNKN</sequence>
<keyword evidence="3" id="KW-1185">Reference proteome</keyword>
<protein>
    <submittedName>
        <fullName evidence="2">Type IX secretion system outer membrane channel protein PorV</fullName>
    </submittedName>
</protein>
<accession>A0A7D3XUE1</accession>
<name>A0A7D3XUE1_9BACT</name>
<dbReference type="RefSeq" id="WP_173073278.1">
    <property type="nucleotide sequence ID" value="NZ_CP041345.1"/>
</dbReference>
<dbReference type="NCBIfam" id="NF033710">
    <property type="entry name" value="T9SS_OM_PorV"/>
    <property type="match status" value="1"/>
</dbReference>
<dbReference type="InterPro" id="IPR045741">
    <property type="entry name" value="PorV"/>
</dbReference>
<gene>
    <name evidence="2" type="primary">porV</name>
    <name evidence="2" type="ORF">FHG85_04140</name>
</gene>
<proteinExistence type="predicted"/>
<dbReference type="EMBL" id="CP041345">
    <property type="protein sequence ID" value="QKG79491.1"/>
    <property type="molecule type" value="Genomic_DNA"/>
</dbReference>
<dbReference type="Proteomes" id="UP000500961">
    <property type="component" value="Chromosome"/>
</dbReference>
<dbReference type="Pfam" id="PF19572">
    <property type="entry name" value="PorV"/>
    <property type="match status" value="1"/>
</dbReference>
<evidence type="ECO:0000313" key="2">
    <source>
        <dbReference type="EMBL" id="QKG79491.1"/>
    </source>
</evidence>
<feature type="domain" description="Type IX secretion system protein PorV" evidence="1">
    <location>
        <begin position="36"/>
        <end position="273"/>
    </location>
</feature>
<reference evidence="2 3" key="1">
    <citation type="submission" date="2019-07" db="EMBL/GenBank/DDBJ databases">
        <title>Thalassofilum flectens gen. nov., sp. nov., a novel moderate thermophilic anaerobe from a shallow sea hot spring in Kunashir Island (Russia), representing a new family in the order Bacteroidales, and proposal of Thalassofilacea fam. nov.</title>
        <authorList>
            <person name="Kochetkova T.V."/>
            <person name="Podosokorskaya O.A."/>
            <person name="Novikov A."/>
            <person name="Elcheninov A.G."/>
            <person name="Toshchakov S.V."/>
            <person name="Kublanov I.V."/>
        </authorList>
    </citation>
    <scope>NUCLEOTIDE SEQUENCE [LARGE SCALE GENOMIC DNA]</scope>
    <source>
        <strain evidence="2 3">38-H</strain>
    </source>
</reference>
<dbReference type="NCBIfam" id="NF033709">
    <property type="entry name" value="PorV_fam"/>
    <property type="match status" value="1"/>
</dbReference>
<evidence type="ECO:0000313" key="3">
    <source>
        <dbReference type="Proteomes" id="UP000500961"/>
    </source>
</evidence>